<dbReference type="KEGG" id="tad:TRIADDRAFT_61181"/>
<dbReference type="InterPro" id="IPR030417">
    <property type="entry name" value="MS4A"/>
</dbReference>
<protein>
    <submittedName>
        <fullName evidence="2">Uncharacterized protein</fullName>
    </submittedName>
</protein>
<gene>
    <name evidence="2" type="ORF">TRIADDRAFT_61181</name>
</gene>
<feature type="transmembrane region" description="Helical" evidence="1">
    <location>
        <begin position="155"/>
        <end position="175"/>
    </location>
</feature>
<proteinExistence type="predicted"/>
<dbReference type="eggNOG" id="ENOG502SY5Q">
    <property type="taxonomic scope" value="Eukaryota"/>
</dbReference>
<evidence type="ECO:0000256" key="1">
    <source>
        <dbReference type="SAM" id="Phobius"/>
    </source>
</evidence>
<dbReference type="PANTHER" id="PTHR23320">
    <property type="entry name" value="MEMBRANE-SPANNING 4-DOMAINS SUBFAMILY A MS4A -RELATED"/>
    <property type="match status" value="1"/>
</dbReference>
<dbReference type="PANTHER" id="PTHR23320:SF142">
    <property type="entry name" value="MARVEL DOMAIN-CONTAINING PROTEIN"/>
    <property type="match status" value="1"/>
</dbReference>
<dbReference type="AlphaFoldDB" id="B3SA93"/>
<organism evidence="2 3">
    <name type="scientific">Trichoplax adhaerens</name>
    <name type="common">Trichoplax reptans</name>
    <dbReference type="NCBI Taxonomy" id="10228"/>
    <lineage>
        <taxon>Eukaryota</taxon>
        <taxon>Metazoa</taxon>
        <taxon>Placozoa</taxon>
        <taxon>Uniplacotomia</taxon>
        <taxon>Trichoplacea</taxon>
        <taxon>Trichoplacidae</taxon>
        <taxon>Trichoplax</taxon>
    </lineage>
</organism>
<reference evidence="2 3" key="1">
    <citation type="journal article" date="2008" name="Nature">
        <title>The Trichoplax genome and the nature of placozoans.</title>
        <authorList>
            <person name="Srivastava M."/>
            <person name="Begovic E."/>
            <person name="Chapman J."/>
            <person name="Putnam N.H."/>
            <person name="Hellsten U."/>
            <person name="Kawashima T."/>
            <person name="Kuo A."/>
            <person name="Mitros T."/>
            <person name="Salamov A."/>
            <person name="Carpenter M.L."/>
            <person name="Signorovitch A.Y."/>
            <person name="Moreno M.A."/>
            <person name="Kamm K."/>
            <person name="Grimwood J."/>
            <person name="Schmutz J."/>
            <person name="Shapiro H."/>
            <person name="Grigoriev I.V."/>
            <person name="Buss L.W."/>
            <person name="Schierwater B."/>
            <person name="Dellaporta S.L."/>
            <person name="Rokhsar D.S."/>
        </authorList>
    </citation>
    <scope>NUCLEOTIDE SEQUENCE [LARGE SCALE GENOMIC DNA]</scope>
    <source>
        <strain evidence="2 3">Grell-BS-1999</strain>
    </source>
</reference>
<sequence length="264" mass="29494">MATPAQPQYVQQPLVIQQPAQMIPVQQPQIIHKQNKAPSGTGLGIFLSLSGLASVIFGTVGIFKANYRGYSFHSHTYYTYYNPTSWYAGDIWGGLFYFICGILAAVTYKKQNDVHQMNTFYAFSIMSFILSLPHFGLSLGFMFNYGARYTEWFNIVSMIFALIGFSCSLTFIILLSKEIYCKPTPPGAYTVQFQGKSQVLTVQQYPNQQYPNQQYPNQPVIMQYQPAQPTYTQVAPVGGYTVAPTQTQTATIQPEPVKTASGDA</sequence>
<name>B3SA93_TRIAD</name>
<keyword evidence="1" id="KW-1133">Transmembrane helix</keyword>
<evidence type="ECO:0000313" key="3">
    <source>
        <dbReference type="Proteomes" id="UP000009022"/>
    </source>
</evidence>
<keyword evidence="3" id="KW-1185">Reference proteome</keyword>
<dbReference type="Proteomes" id="UP000009022">
    <property type="component" value="Unassembled WGS sequence"/>
</dbReference>
<dbReference type="RefSeq" id="XP_002117168.1">
    <property type="nucleotide sequence ID" value="XM_002117132.1"/>
</dbReference>
<accession>B3SA93</accession>
<evidence type="ECO:0000313" key="2">
    <source>
        <dbReference type="EMBL" id="EDV20474.1"/>
    </source>
</evidence>
<dbReference type="GeneID" id="6758380"/>
<keyword evidence="1" id="KW-0812">Transmembrane</keyword>
<keyword evidence="1" id="KW-0472">Membrane</keyword>
<dbReference type="InParanoid" id="B3SA93"/>
<feature type="transmembrane region" description="Helical" evidence="1">
    <location>
        <begin position="43"/>
        <end position="65"/>
    </location>
</feature>
<dbReference type="CTD" id="6758380"/>
<feature type="transmembrane region" description="Helical" evidence="1">
    <location>
        <begin position="120"/>
        <end position="143"/>
    </location>
</feature>
<feature type="transmembrane region" description="Helical" evidence="1">
    <location>
        <begin position="85"/>
        <end position="108"/>
    </location>
</feature>
<dbReference type="PhylomeDB" id="B3SA93"/>
<dbReference type="HOGENOM" id="CLU_079735_0_0_1"/>
<dbReference type="EMBL" id="DS985260">
    <property type="protein sequence ID" value="EDV20474.1"/>
    <property type="molecule type" value="Genomic_DNA"/>
</dbReference>